<proteinExistence type="predicted"/>
<evidence type="ECO:0000256" key="1">
    <source>
        <dbReference type="SAM" id="MobiDB-lite"/>
    </source>
</evidence>
<keyword evidence="2" id="KW-1133">Transmembrane helix</keyword>
<dbReference type="OrthoDB" id="4801970at2"/>
<accession>A0A3N1HN82</accession>
<sequence length="199" mass="20981">MSTRAPVGRPVPPPKRPRPRQAARDVVLSLLALGAFIVPLLLLLPQPGRLEQPPVDVDGTARGAAAQVDFAVPVPDAPAGWTPNAARLEPSGPDGLPTWVVGWVTPSDDYAGIRVTAGATERWVRDVVREGDLAGEQDVDGEAWELWSRAPERRSDAPFQALVRTDGDLTYAVIGTAGVPELSELAAAVQVAPTAEPPA</sequence>
<dbReference type="InParanoid" id="A0A3N1HN82"/>
<dbReference type="EMBL" id="RJKN01000003">
    <property type="protein sequence ID" value="ROP43978.1"/>
    <property type="molecule type" value="Genomic_DNA"/>
</dbReference>
<reference evidence="3 4" key="1">
    <citation type="journal article" date="2015" name="Stand. Genomic Sci.">
        <title>Genomic Encyclopedia of Bacterial and Archaeal Type Strains, Phase III: the genomes of soil and plant-associated and newly described type strains.</title>
        <authorList>
            <person name="Whitman W.B."/>
            <person name="Woyke T."/>
            <person name="Klenk H.P."/>
            <person name="Zhou Y."/>
            <person name="Lilburn T.G."/>
            <person name="Beck B.J."/>
            <person name="De Vos P."/>
            <person name="Vandamme P."/>
            <person name="Eisen J.A."/>
            <person name="Garrity G."/>
            <person name="Hugenholtz P."/>
            <person name="Kyrpides N.C."/>
        </authorList>
    </citation>
    <scope>NUCLEOTIDE SEQUENCE [LARGE SCALE GENOMIC DNA]</scope>
    <source>
        <strain evidence="3 4">CECT 7306</strain>
    </source>
</reference>
<keyword evidence="2" id="KW-0472">Membrane</keyword>
<organism evidence="3 4">
    <name type="scientific">Pseudokineococcus lusitanus</name>
    <dbReference type="NCBI Taxonomy" id="763993"/>
    <lineage>
        <taxon>Bacteria</taxon>
        <taxon>Bacillati</taxon>
        <taxon>Actinomycetota</taxon>
        <taxon>Actinomycetes</taxon>
        <taxon>Kineosporiales</taxon>
        <taxon>Kineosporiaceae</taxon>
        <taxon>Pseudokineococcus</taxon>
    </lineage>
</organism>
<dbReference type="Pfam" id="PF14030">
    <property type="entry name" value="DUF4245"/>
    <property type="match status" value="1"/>
</dbReference>
<name>A0A3N1HN82_9ACTN</name>
<dbReference type="RefSeq" id="WP_158674236.1">
    <property type="nucleotide sequence ID" value="NZ_RJKN01000003.1"/>
</dbReference>
<evidence type="ECO:0000313" key="4">
    <source>
        <dbReference type="Proteomes" id="UP000276232"/>
    </source>
</evidence>
<dbReference type="InterPro" id="IPR025339">
    <property type="entry name" value="DUF4245"/>
</dbReference>
<dbReference type="Proteomes" id="UP000276232">
    <property type="component" value="Unassembled WGS sequence"/>
</dbReference>
<evidence type="ECO:0000313" key="3">
    <source>
        <dbReference type="EMBL" id="ROP43978.1"/>
    </source>
</evidence>
<gene>
    <name evidence="3" type="ORF">EDC03_1575</name>
</gene>
<keyword evidence="4" id="KW-1185">Reference proteome</keyword>
<keyword evidence="2" id="KW-0812">Transmembrane</keyword>
<comment type="caution">
    <text evidence="3">The sequence shown here is derived from an EMBL/GenBank/DDBJ whole genome shotgun (WGS) entry which is preliminary data.</text>
</comment>
<evidence type="ECO:0000256" key="2">
    <source>
        <dbReference type="SAM" id="Phobius"/>
    </source>
</evidence>
<dbReference type="AlphaFoldDB" id="A0A3N1HN82"/>
<feature type="region of interest" description="Disordered" evidence="1">
    <location>
        <begin position="1"/>
        <end position="21"/>
    </location>
</feature>
<feature type="transmembrane region" description="Helical" evidence="2">
    <location>
        <begin position="26"/>
        <end position="44"/>
    </location>
</feature>
<protein>
    <submittedName>
        <fullName evidence="3">Uncharacterized protein DUF4245</fullName>
    </submittedName>
</protein>